<dbReference type="CDD" id="cd02851">
    <property type="entry name" value="E_set_GO_C"/>
    <property type="match status" value="1"/>
</dbReference>
<keyword evidence="5" id="KW-1185">Reference proteome</keyword>
<organism evidence="4 5">
    <name type="scientific">Melittangium boletus DSM 14713</name>
    <dbReference type="NCBI Taxonomy" id="1294270"/>
    <lineage>
        <taxon>Bacteria</taxon>
        <taxon>Pseudomonadati</taxon>
        <taxon>Myxococcota</taxon>
        <taxon>Myxococcia</taxon>
        <taxon>Myxococcales</taxon>
        <taxon>Cystobacterineae</taxon>
        <taxon>Archangiaceae</taxon>
        <taxon>Melittangium</taxon>
    </lineage>
</organism>
<proteinExistence type="predicted"/>
<evidence type="ECO:0000259" key="3">
    <source>
        <dbReference type="Pfam" id="PF09118"/>
    </source>
</evidence>
<dbReference type="EMBL" id="CP022163">
    <property type="protein sequence ID" value="ATB33257.1"/>
    <property type="molecule type" value="Genomic_DNA"/>
</dbReference>
<name>A0A250IQ15_9BACT</name>
<dbReference type="SMART" id="SM00612">
    <property type="entry name" value="Kelch"/>
    <property type="match status" value="3"/>
</dbReference>
<evidence type="ECO:0000313" key="5">
    <source>
        <dbReference type="Proteomes" id="UP000217289"/>
    </source>
</evidence>
<dbReference type="InterPro" id="IPR037293">
    <property type="entry name" value="Gal_Oxidase_central_sf"/>
</dbReference>
<sequence length="901" mass="97605">MGGLSVRAWARGALVAVSSLLAREAKADPATEGEWSQVATFPISATHMHLLPTGKVMFYGEFEEGVKPPQSWDPATGSLSPMPTADYNIFCTGHSWLADGRMLVTGGHVESHVGLPHTSIFNPFTLKWSRGPDMNDNRWYPTNTTLQNGQVVVLSGETHASGSTNPLPQVWQPESGKWRNLITAVRDLPYYPRMFLSPTGKLFFAGPQRASRWLDPEGTGTWYDGPRGEFTAGRSYGSAVMYGSKVLIMGGGSPPTNTVEEIDLADPKPTWRLRAPMKKARRQINATLLPDGKVLVTGGSGGKDFDDNTQPVKVPELYDPETNTWTSLAPAAEYRGYHSTALLLPDGRVINAGGRKRHTVEIFSPPYLKKGGAPRPTIGFVAPAISPGSDFFVQSEDAARITKVTMIALGSVTHAFDQNQRFLNLSFKRTGIGLTVSAPEDNFVAPPGYYMLFVLDSRGVPSVGKMVRVINEVPRERKEITFSDEWKYDDRGINHGSSWLAADFDDSQWKSGAGQLGYGDGDEGTLLKPGAPSVYFRKKITLANTVTSATLEALYDDGIAVWVNGVLVFSRDVGNGMDFNSWATASTTNAYARAPVPLKPSNPFRIGENVITAMVKQVSASSPDLTFALSLDVEQAVSPLLDSVMLTSPMGGEVLEPGTSLPITWSSIGQLPGVNLEYSLNGGNTWTEIASSVPDTGVYFWKIPDTSTYDGLLRVSRVGSPGVSDVSKEPFTIRRSTTVVAIPFQSTWRYLDTGEDPGVQWTQKDFDDSSWRQGAGQLGYGDGDEGTVLQASSPAQTSVYFRKKLLVNGAITDAHLNVLFDDGIAVFINGTQVFSRNMEKGFEHEKYASSSTENELAGGAIPAKVFVQGENTLAVMVKQAGATSPDLSFDLELQLGFVPNP</sequence>
<dbReference type="SUPFAM" id="SSF81296">
    <property type="entry name" value="E set domains"/>
    <property type="match status" value="1"/>
</dbReference>
<keyword evidence="1" id="KW-0732">Signal</keyword>
<dbReference type="Pfam" id="PF07250">
    <property type="entry name" value="Glyoxal_oxid_N"/>
    <property type="match status" value="1"/>
</dbReference>
<dbReference type="InterPro" id="IPR011043">
    <property type="entry name" value="Gal_Oxase/kelch_b-propeller"/>
</dbReference>
<dbReference type="PANTHER" id="PTHR32208">
    <property type="entry name" value="SECRETED PROTEIN-RELATED"/>
    <property type="match status" value="1"/>
</dbReference>
<dbReference type="SUPFAM" id="SSF50965">
    <property type="entry name" value="Galactose oxidase, central domain"/>
    <property type="match status" value="1"/>
</dbReference>
<dbReference type="Pfam" id="PF09118">
    <property type="entry name" value="GO-like_E_set"/>
    <property type="match status" value="1"/>
</dbReference>
<protein>
    <submittedName>
        <fullName evidence="4">Uncharacterized protein</fullName>
    </submittedName>
</protein>
<dbReference type="InterPro" id="IPR015202">
    <property type="entry name" value="GO-like_E_set"/>
</dbReference>
<dbReference type="Gene3D" id="2.60.120.260">
    <property type="entry name" value="Galactose-binding domain-like"/>
    <property type="match status" value="2"/>
</dbReference>
<gene>
    <name evidence="4" type="ORF">MEBOL_006748</name>
</gene>
<evidence type="ECO:0000256" key="1">
    <source>
        <dbReference type="ARBA" id="ARBA00022729"/>
    </source>
</evidence>
<dbReference type="InterPro" id="IPR014756">
    <property type="entry name" value="Ig_E-set"/>
</dbReference>
<dbReference type="Proteomes" id="UP000217289">
    <property type="component" value="Chromosome"/>
</dbReference>
<dbReference type="Gene3D" id="2.130.10.80">
    <property type="entry name" value="Galactose oxidase/kelch, beta-propeller"/>
    <property type="match status" value="1"/>
</dbReference>
<dbReference type="PANTHER" id="PTHR32208:SF21">
    <property type="entry name" value="LOW QUALITY PROTEIN: ALDEHYDE OXIDASE GLOX-LIKE"/>
    <property type="match status" value="1"/>
</dbReference>
<dbReference type="InterPro" id="IPR006652">
    <property type="entry name" value="Kelch_1"/>
</dbReference>
<evidence type="ECO:0000259" key="2">
    <source>
        <dbReference type="Pfam" id="PF07250"/>
    </source>
</evidence>
<dbReference type="AlphaFoldDB" id="A0A250IQ15"/>
<feature type="domain" description="Glyoxal oxidase N-terminal" evidence="2">
    <location>
        <begin position="256"/>
        <end position="358"/>
    </location>
</feature>
<dbReference type="InterPro" id="IPR009880">
    <property type="entry name" value="Glyoxal_oxidase_N"/>
</dbReference>
<dbReference type="OrthoDB" id="8673369at2"/>
<dbReference type="Gene3D" id="2.60.40.10">
    <property type="entry name" value="Immunoglobulins"/>
    <property type="match status" value="1"/>
</dbReference>
<dbReference type="KEGG" id="mbd:MEBOL_006748"/>
<evidence type="ECO:0000313" key="4">
    <source>
        <dbReference type="EMBL" id="ATB33257.1"/>
    </source>
</evidence>
<accession>A0A250IQ15</accession>
<reference evidence="4 5" key="1">
    <citation type="submission" date="2017-06" db="EMBL/GenBank/DDBJ databases">
        <authorList>
            <person name="Kim H.J."/>
            <person name="Triplett B.A."/>
        </authorList>
    </citation>
    <scope>NUCLEOTIDE SEQUENCE [LARGE SCALE GENOMIC DNA]</scope>
    <source>
        <strain evidence="4 5">DSM 14713</strain>
    </source>
</reference>
<feature type="domain" description="Galactose oxidase-like Early set" evidence="3">
    <location>
        <begin position="375"/>
        <end position="469"/>
    </location>
</feature>
<dbReference type="InterPro" id="IPR013783">
    <property type="entry name" value="Ig-like_fold"/>
</dbReference>